<dbReference type="Proteomes" id="UP000297245">
    <property type="component" value="Unassembled WGS sequence"/>
</dbReference>
<protein>
    <submittedName>
        <fullName evidence="3">Uncharacterized protein</fullName>
    </submittedName>
</protein>
<dbReference type="OrthoDB" id="3687641at2759"/>
<dbReference type="PANTHER" id="PTHR33365">
    <property type="entry name" value="YALI0B05434P"/>
    <property type="match status" value="1"/>
</dbReference>
<proteinExistence type="inferred from homology"/>
<dbReference type="AlphaFoldDB" id="A0A4S8L925"/>
<comment type="similarity">
    <text evidence="2">Belongs to the ustYa family.</text>
</comment>
<accession>A0A4S8L925</accession>
<gene>
    <name evidence="3" type="ORF">K435DRAFT_686494</name>
</gene>
<evidence type="ECO:0000313" key="4">
    <source>
        <dbReference type="Proteomes" id="UP000297245"/>
    </source>
</evidence>
<evidence type="ECO:0000313" key="3">
    <source>
        <dbReference type="EMBL" id="THU84973.1"/>
    </source>
</evidence>
<dbReference type="PANTHER" id="PTHR33365:SF4">
    <property type="entry name" value="CYCLOCHLOROTINE BIOSYNTHESIS PROTEIN O"/>
    <property type="match status" value="1"/>
</dbReference>
<keyword evidence="4" id="KW-1185">Reference proteome</keyword>
<feature type="non-terminal residue" evidence="3">
    <location>
        <position position="1"/>
    </location>
</feature>
<sequence length="181" mass="21075">APAHEALDFEVKVFTTGLPHNNDTSIYQEFTDEGDQAWGALYNHTIFKIPREQARLLPNRTYPWSQEKKYYIAHLDIFHQLHCLHSIRNSLMPGRYAGMEGLDLVHLSHCVDSIRQSLMCNADISVNVWQWSKTFQSVVGRANTAHSCRNFDKILEWSLDHRLHEWIDETVFIADDLEIHS</sequence>
<comment type="pathway">
    <text evidence="1">Mycotoxin biosynthesis.</text>
</comment>
<reference evidence="3 4" key="1">
    <citation type="journal article" date="2019" name="Nat. Ecol. Evol.">
        <title>Megaphylogeny resolves global patterns of mushroom evolution.</title>
        <authorList>
            <person name="Varga T."/>
            <person name="Krizsan K."/>
            <person name="Foldi C."/>
            <person name="Dima B."/>
            <person name="Sanchez-Garcia M."/>
            <person name="Sanchez-Ramirez S."/>
            <person name="Szollosi G.J."/>
            <person name="Szarkandi J.G."/>
            <person name="Papp V."/>
            <person name="Albert L."/>
            <person name="Andreopoulos W."/>
            <person name="Angelini C."/>
            <person name="Antonin V."/>
            <person name="Barry K.W."/>
            <person name="Bougher N.L."/>
            <person name="Buchanan P."/>
            <person name="Buyck B."/>
            <person name="Bense V."/>
            <person name="Catcheside P."/>
            <person name="Chovatia M."/>
            <person name="Cooper J."/>
            <person name="Damon W."/>
            <person name="Desjardin D."/>
            <person name="Finy P."/>
            <person name="Geml J."/>
            <person name="Haridas S."/>
            <person name="Hughes K."/>
            <person name="Justo A."/>
            <person name="Karasinski D."/>
            <person name="Kautmanova I."/>
            <person name="Kiss B."/>
            <person name="Kocsube S."/>
            <person name="Kotiranta H."/>
            <person name="LaButti K.M."/>
            <person name="Lechner B.E."/>
            <person name="Liimatainen K."/>
            <person name="Lipzen A."/>
            <person name="Lukacs Z."/>
            <person name="Mihaltcheva S."/>
            <person name="Morgado L.N."/>
            <person name="Niskanen T."/>
            <person name="Noordeloos M.E."/>
            <person name="Ohm R.A."/>
            <person name="Ortiz-Santana B."/>
            <person name="Ovrebo C."/>
            <person name="Racz N."/>
            <person name="Riley R."/>
            <person name="Savchenko A."/>
            <person name="Shiryaev A."/>
            <person name="Soop K."/>
            <person name="Spirin V."/>
            <person name="Szebenyi C."/>
            <person name="Tomsovsky M."/>
            <person name="Tulloss R.E."/>
            <person name="Uehling J."/>
            <person name="Grigoriev I.V."/>
            <person name="Vagvolgyi C."/>
            <person name="Papp T."/>
            <person name="Martin F.M."/>
            <person name="Miettinen O."/>
            <person name="Hibbett D.S."/>
            <person name="Nagy L.G."/>
        </authorList>
    </citation>
    <scope>NUCLEOTIDE SEQUENCE [LARGE SCALE GENOMIC DNA]</scope>
    <source>
        <strain evidence="3 4">CBS 962.96</strain>
    </source>
</reference>
<organism evidence="3 4">
    <name type="scientific">Dendrothele bispora (strain CBS 962.96)</name>
    <dbReference type="NCBI Taxonomy" id="1314807"/>
    <lineage>
        <taxon>Eukaryota</taxon>
        <taxon>Fungi</taxon>
        <taxon>Dikarya</taxon>
        <taxon>Basidiomycota</taxon>
        <taxon>Agaricomycotina</taxon>
        <taxon>Agaricomycetes</taxon>
        <taxon>Agaricomycetidae</taxon>
        <taxon>Agaricales</taxon>
        <taxon>Agaricales incertae sedis</taxon>
        <taxon>Dendrothele</taxon>
    </lineage>
</organism>
<evidence type="ECO:0000256" key="2">
    <source>
        <dbReference type="ARBA" id="ARBA00035112"/>
    </source>
</evidence>
<dbReference type="GO" id="GO:0043386">
    <property type="term" value="P:mycotoxin biosynthetic process"/>
    <property type="evidence" value="ECO:0007669"/>
    <property type="project" value="InterPro"/>
</dbReference>
<name>A0A4S8L925_DENBC</name>
<dbReference type="EMBL" id="ML179571">
    <property type="protein sequence ID" value="THU84973.1"/>
    <property type="molecule type" value="Genomic_DNA"/>
</dbReference>
<dbReference type="InterPro" id="IPR021765">
    <property type="entry name" value="UstYa-like"/>
</dbReference>
<evidence type="ECO:0000256" key="1">
    <source>
        <dbReference type="ARBA" id="ARBA00004685"/>
    </source>
</evidence>
<dbReference type="Pfam" id="PF11807">
    <property type="entry name" value="UstYa"/>
    <property type="match status" value="1"/>
</dbReference>